<gene>
    <name evidence="2" type="ORF">IPOD504_LOCUS576</name>
</gene>
<evidence type="ECO:0000313" key="2">
    <source>
        <dbReference type="EMBL" id="CAH2035494.1"/>
    </source>
</evidence>
<feature type="non-terminal residue" evidence="2">
    <location>
        <position position="1"/>
    </location>
</feature>
<evidence type="ECO:0000313" key="3">
    <source>
        <dbReference type="Proteomes" id="UP000837857"/>
    </source>
</evidence>
<protein>
    <submittedName>
        <fullName evidence="2">Uncharacterized protein</fullName>
    </submittedName>
</protein>
<sequence length="113" mass="13153">MKCAKLHLQERTKARPKSEPRHGKPRRYCQKLLVDPQFEDDAKWPNTIQRYRCAVDQENYDFNGTSKAQNHHDPSDMFLSVQTLQFKVEVTGGIASVTEPLRKDWYAIGHPAR</sequence>
<dbReference type="Proteomes" id="UP000837857">
    <property type="component" value="Chromosome 1"/>
</dbReference>
<name>A0ABN8HKV6_9NEOP</name>
<feature type="region of interest" description="Disordered" evidence="1">
    <location>
        <begin position="1"/>
        <end position="26"/>
    </location>
</feature>
<proteinExistence type="predicted"/>
<accession>A0ABN8HKV6</accession>
<feature type="compositionally biased region" description="Basic and acidic residues" evidence="1">
    <location>
        <begin position="7"/>
        <end position="22"/>
    </location>
</feature>
<keyword evidence="3" id="KW-1185">Reference proteome</keyword>
<organism evidence="2 3">
    <name type="scientific">Iphiclides podalirius</name>
    <name type="common">scarce swallowtail</name>
    <dbReference type="NCBI Taxonomy" id="110791"/>
    <lineage>
        <taxon>Eukaryota</taxon>
        <taxon>Metazoa</taxon>
        <taxon>Ecdysozoa</taxon>
        <taxon>Arthropoda</taxon>
        <taxon>Hexapoda</taxon>
        <taxon>Insecta</taxon>
        <taxon>Pterygota</taxon>
        <taxon>Neoptera</taxon>
        <taxon>Endopterygota</taxon>
        <taxon>Lepidoptera</taxon>
        <taxon>Glossata</taxon>
        <taxon>Ditrysia</taxon>
        <taxon>Papilionoidea</taxon>
        <taxon>Papilionidae</taxon>
        <taxon>Papilioninae</taxon>
        <taxon>Iphiclides</taxon>
    </lineage>
</organism>
<evidence type="ECO:0000256" key="1">
    <source>
        <dbReference type="SAM" id="MobiDB-lite"/>
    </source>
</evidence>
<dbReference type="EMBL" id="OW152813">
    <property type="protein sequence ID" value="CAH2035494.1"/>
    <property type="molecule type" value="Genomic_DNA"/>
</dbReference>
<reference evidence="2" key="1">
    <citation type="submission" date="2022-03" db="EMBL/GenBank/DDBJ databases">
        <authorList>
            <person name="Martin H S."/>
        </authorList>
    </citation>
    <scope>NUCLEOTIDE SEQUENCE</scope>
</reference>